<feature type="region of interest" description="Disordered" evidence="1">
    <location>
        <begin position="205"/>
        <end position="272"/>
    </location>
</feature>
<comment type="caution">
    <text evidence="2">The sequence shown here is derived from an EMBL/GenBank/DDBJ whole genome shotgun (WGS) entry which is preliminary data.</text>
</comment>
<evidence type="ECO:0000256" key="1">
    <source>
        <dbReference type="SAM" id="MobiDB-lite"/>
    </source>
</evidence>
<feature type="compositionally biased region" description="Pro residues" evidence="1">
    <location>
        <begin position="239"/>
        <end position="249"/>
    </location>
</feature>
<dbReference type="Proteomes" id="UP001293254">
    <property type="component" value="Unassembled WGS sequence"/>
</dbReference>
<name>A0AAE1YYZ1_9LAMI</name>
<reference evidence="2" key="2">
    <citation type="journal article" date="2024" name="Plant">
        <title>Genomic evolution and insights into agronomic trait innovations of Sesamum species.</title>
        <authorList>
            <person name="Miao H."/>
            <person name="Wang L."/>
            <person name="Qu L."/>
            <person name="Liu H."/>
            <person name="Sun Y."/>
            <person name="Le M."/>
            <person name="Wang Q."/>
            <person name="Wei S."/>
            <person name="Zheng Y."/>
            <person name="Lin W."/>
            <person name="Duan Y."/>
            <person name="Cao H."/>
            <person name="Xiong S."/>
            <person name="Wang X."/>
            <person name="Wei L."/>
            <person name="Li C."/>
            <person name="Ma Q."/>
            <person name="Ju M."/>
            <person name="Zhao R."/>
            <person name="Li G."/>
            <person name="Mu C."/>
            <person name="Tian Q."/>
            <person name="Mei H."/>
            <person name="Zhang T."/>
            <person name="Gao T."/>
            <person name="Zhang H."/>
        </authorList>
    </citation>
    <scope>NUCLEOTIDE SEQUENCE</scope>
    <source>
        <strain evidence="2">3651</strain>
    </source>
</reference>
<dbReference type="AlphaFoldDB" id="A0AAE1YYZ1"/>
<sequence length="346" mass="38468">MDQAVDRLGKSLMLTTNEAEATLHVLFRLDKDMDVRLLENQFLLCFSHVVNHDRVLGGRSWTFDKNFVLLGQIREDENPMDIELYSCPFHVHAHGLPLCMMNQEMDELIGNLIGVVVDSYHARAHYAGLRGTSVWCLASRVVGDPAIGRRRMDVLDYGNRVVGSVGRPPDMGAIQTGSEPIGPYLDLPSLQGPILHSPLIPTHLHSGPNSFPSPSHHINPKCPSSPTHRSANRLTSPIHPIPNPTPPSTRPTIHTPIPLPTHSSPRSDPLAHDPYSPALQHYSNPSIPVPSSPTPSIIHGSSTQICVHFLYERWAAQFEYLLLWHRPMRLCYGPRLLAMNSRAVMA</sequence>
<evidence type="ECO:0000313" key="2">
    <source>
        <dbReference type="EMBL" id="KAK4438343.1"/>
    </source>
</evidence>
<keyword evidence="3" id="KW-1185">Reference proteome</keyword>
<dbReference type="EMBL" id="JACGWO010000001">
    <property type="protein sequence ID" value="KAK4438343.1"/>
    <property type="molecule type" value="Genomic_DNA"/>
</dbReference>
<organism evidence="2 3">
    <name type="scientific">Sesamum alatum</name>
    <dbReference type="NCBI Taxonomy" id="300844"/>
    <lineage>
        <taxon>Eukaryota</taxon>
        <taxon>Viridiplantae</taxon>
        <taxon>Streptophyta</taxon>
        <taxon>Embryophyta</taxon>
        <taxon>Tracheophyta</taxon>
        <taxon>Spermatophyta</taxon>
        <taxon>Magnoliopsida</taxon>
        <taxon>eudicotyledons</taxon>
        <taxon>Gunneridae</taxon>
        <taxon>Pentapetalae</taxon>
        <taxon>asterids</taxon>
        <taxon>lamiids</taxon>
        <taxon>Lamiales</taxon>
        <taxon>Pedaliaceae</taxon>
        <taxon>Sesamum</taxon>
    </lineage>
</organism>
<protein>
    <submittedName>
        <fullName evidence="2">Uncharacterized protein</fullName>
    </submittedName>
</protein>
<accession>A0AAE1YYZ1</accession>
<gene>
    <name evidence="2" type="ORF">Salat_0168600</name>
</gene>
<evidence type="ECO:0000313" key="3">
    <source>
        <dbReference type="Proteomes" id="UP001293254"/>
    </source>
</evidence>
<proteinExistence type="predicted"/>
<reference evidence="2" key="1">
    <citation type="submission" date="2020-06" db="EMBL/GenBank/DDBJ databases">
        <authorList>
            <person name="Li T."/>
            <person name="Hu X."/>
            <person name="Zhang T."/>
            <person name="Song X."/>
            <person name="Zhang H."/>
            <person name="Dai N."/>
            <person name="Sheng W."/>
            <person name="Hou X."/>
            <person name="Wei L."/>
        </authorList>
    </citation>
    <scope>NUCLEOTIDE SEQUENCE</scope>
    <source>
        <strain evidence="2">3651</strain>
        <tissue evidence="2">Leaf</tissue>
    </source>
</reference>
<feature type="compositionally biased region" description="Polar residues" evidence="1">
    <location>
        <begin position="222"/>
        <end position="234"/>
    </location>
</feature>
<feature type="compositionally biased region" description="Low complexity" evidence="1">
    <location>
        <begin position="250"/>
        <end position="262"/>
    </location>
</feature>